<evidence type="ECO:0000256" key="8">
    <source>
        <dbReference type="ARBA" id="ARBA00023022"/>
    </source>
</evidence>
<sequence>MSLRVPLLLLTVCVPALYAFPDGAPAEACLRNMEPNHSGAKSRNPLDSPFAVFRHTSPGRVTVTIRSLTGNAYMKGFMVQARDPLTGKAARGQGAWLPIANVKGLPECAAVTHADRGQKTEAAVTWEGRTDLAFYVTIVESYSSFWADVEALEQGGLSGPSGFGSGPSGFGSGPGPHLGGLPSGPSGPSGPGPLARVPPSGLSALSAGPSGVSGFGNSFHPFAGKKK</sequence>
<evidence type="ECO:0000256" key="6">
    <source>
        <dbReference type="ARBA" id="ARBA00022729"/>
    </source>
</evidence>
<evidence type="ECO:0000256" key="1">
    <source>
        <dbReference type="ARBA" id="ARBA00004613"/>
    </source>
</evidence>
<dbReference type="GO" id="GO:0042742">
    <property type="term" value="P:defense response to bacterium"/>
    <property type="evidence" value="ECO:0007669"/>
    <property type="project" value="UniProtKB-KW"/>
</dbReference>
<comment type="similarity">
    <text evidence="2">Belongs to the insect defense protein family.</text>
</comment>
<comment type="caution">
    <text evidence="12">The sequence shown here is derived from an EMBL/GenBank/DDBJ whole genome shotgun (WGS) entry which is preliminary data.</text>
</comment>
<protein>
    <submittedName>
        <fullName evidence="12">Putative defense protein 3</fullName>
    </submittedName>
</protein>
<keyword evidence="8" id="KW-0044">Antibiotic</keyword>
<keyword evidence="13" id="KW-1185">Reference proteome</keyword>
<gene>
    <name evidence="12" type="primary">DFP3</name>
    <name evidence="12" type="ORF">FJT64_016390</name>
</gene>
<keyword evidence="6 10" id="KW-0732">Signal</keyword>
<feature type="compositionally biased region" description="Low complexity" evidence="9">
    <location>
        <begin position="183"/>
        <end position="212"/>
    </location>
</feature>
<reference evidence="12 13" key="1">
    <citation type="submission" date="2019-07" db="EMBL/GenBank/DDBJ databases">
        <title>Draft genome assembly of a fouling barnacle, Amphibalanus amphitrite (Darwin, 1854): The first reference genome for Thecostraca.</title>
        <authorList>
            <person name="Kim W."/>
        </authorList>
    </citation>
    <scope>NUCLEOTIDE SEQUENCE [LARGE SCALE GENOMIC DNA]</scope>
    <source>
        <strain evidence="12">SNU_AA5</strain>
        <tissue evidence="12">Soma without cirri and trophi</tissue>
    </source>
</reference>
<keyword evidence="3" id="KW-0964">Secreted</keyword>
<comment type="subcellular location">
    <subcellularLocation>
        <location evidence="1">Secreted</location>
    </subcellularLocation>
</comment>
<organism evidence="12 13">
    <name type="scientific">Amphibalanus amphitrite</name>
    <name type="common">Striped barnacle</name>
    <name type="synonym">Balanus amphitrite</name>
    <dbReference type="NCBI Taxonomy" id="1232801"/>
    <lineage>
        <taxon>Eukaryota</taxon>
        <taxon>Metazoa</taxon>
        <taxon>Ecdysozoa</taxon>
        <taxon>Arthropoda</taxon>
        <taxon>Crustacea</taxon>
        <taxon>Multicrustacea</taxon>
        <taxon>Cirripedia</taxon>
        <taxon>Thoracica</taxon>
        <taxon>Thoracicalcarea</taxon>
        <taxon>Balanomorpha</taxon>
        <taxon>Balanoidea</taxon>
        <taxon>Balanidae</taxon>
        <taxon>Amphibalaninae</taxon>
        <taxon>Amphibalanus</taxon>
    </lineage>
</organism>
<evidence type="ECO:0000256" key="5">
    <source>
        <dbReference type="ARBA" id="ARBA00022588"/>
    </source>
</evidence>
<evidence type="ECO:0000313" key="12">
    <source>
        <dbReference type="EMBL" id="KAF0312993.1"/>
    </source>
</evidence>
<dbReference type="PANTHER" id="PTHR45828">
    <property type="entry name" value="CYTOCHROME B561/FERRIC REDUCTASE TRANSMEMBRANE"/>
    <property type="match status" value="1"/>
</dbReference>
<dbReference type="Pfam" id="PF02014">
    <property type="entry name" value="Reeler"/>
    <property type="match status" value="1"/>
</dbReference>
<feature type="signal peptide" evidence="10">
    <location>
        <begin position="1"/>
        <end position="19"/>
    </location>
</feature>
<feature type="compositionally biased region" description="Gly residues" evidence="9">
    <location>
        <begin position="158"/>
        <end position="182"/>
    </location>
</feature>
<evidence type="ECO:0000313" key="13">
    <source>
        <dbReference type="Proteomes" id="UP000440578"/>
    </source>
</evidence>
<evidence type="ECO:0000256" key="9">
    <source>
        <dbReference type="SAM" id="MobiDB-lite"/>
    </source>
</evidence>
<feature type="region of interest" description="Disordered" evidence="9">
    <location>
        <begin position="158"/>
        <end position="227"/>
    </location>
</feature>
<evidence type="ECO:0000256" key="4">
    <source>
        <dbReference type="ARBA" id="ARBA00022529"/>
    </source>
</evidence>
<dbReference type="CDD" id="cd08544">
    <property type="entry name" value="Reeler"/>
    <property type="match status" value="1"/>
</dbReference>
<keyword evidence="4" id="KW-0929">Antimicrobial</keyword>
<dbReference type="OrthoDB" id="2419613at2759"/>
<feature type="domain" description="Reelin" evidence="11">
    <location>
        <begin position="32"/>
        <end position="147"/>
    </location>
</feature>
<evidence type="ECO:0000256" key="3">
    <source>
        <dbReference type="ARBA" id="ARBA00022525"/>
    </source>
</evidence>
<feature type="chain" id="PRO_5025515201" evidence="10">
    <location>
        <begin position="20"/>
        <end position="227"/>
    </location>
</feature>
<evidence type="ECO:0000256" key="10">
    <source>
        <dbReference type="SAM" id="SignalP"/>
    </source>
</evidence>
<accession>A0A6A4X402</accession>
<dbReference type="EMBL" id="VIIS01000123">
    <property type="protein sequence ID" value="KAF0312993.1"/>
    <property type="molecule type" value="Genomic_DNA"/>
</dbReference>
<dbReference type="InterPro" id="IPR051237">
    <property type="entry name" value="Ferric-chelate_Red/DefProt"/>
</dbReference>
<dbReference type="GO" id="GO:0016020">
    <property type="term" value="C:membrane"/>
    <property type="evidence" value="ECO:0007669"/>
    <property type="project" value="TreeGrafter"/>
</dbReference>
<name>A0A6A4X402_AMPAM</name>
<dbReference type="PANTHER" id="PTHR45828:SF9">
    <property type="entry name" value="CELL WALL INTEGRITY AND STRESS RESPONSE COMPONENT 4-LIKE-RELATED"/>
    <property type="match status" value="1"/>
</dbReference>
<dbReference type="Gene3D" id="2.60.40.4060">
    <property type="entry name" value="Reeler domain"/>
    <property type="match status" value="1"/>
</dbReference>
<dbReference type="GO" id="GO:0005576">
    <property type="term" value="C:extracellular region"/>
    <property type="evidence" value="ECO:0007669"/>
    <property type="project" value="UniProtKB-SubCell"/>
</dbReference>
<evidence type="ECO:0000256" key="7">
    <source>
        <dbReference type="ARBA" id="ARBA00022859"/>
    </source>
</evidence>
<evidence type="ECO:0000259" key="11">
    <source>
        <dbReference type="Pfam" id="PF02014"/>
    </source>
</evidence>
<dbReference type="AlphaFoldDB" id="A0A6A4X402"/>
<evidence type="ECO:0000256" key="2">
    <source>
        <dbReference type="ARBA" id="ARBA00008501"/>
    </source>
</evidence>
<proteinExistence type="inferred from homology"/>
<dbReference type="Proteomes" id="UP000440578">
    <property type="component" value="Unassembled WGS sequence"/>
</dbReference>
<keyword evidence="5" id="KW-0399">Innate immunity</keyword>
<dbReference type="GO" id="GO:0045087">
    <property type="term" value="P:innate immune response"/>
    <property type="evidence" value="ECO:0007669"/>
    <property type="project" value="UniProtKB-KW"/>
</dbReference>
<dbReference type="InterPro" id="IPR042307">
    <property type="entry name" value="Reeler_sf"/>
</dbReference>
<keyword evidence="7" id="KW-0391">Immunity</keyword>
<dbReference type="InterPro" id="IPR002861">
    <property type="entry name" value="Reeler_dom"/>
</dbReference>